<keyword evidence="8" id="KW-1185">Reference proteome</keyword>
<dbReference type="GO" id="GO:0005634">
    <property type="term" value="C:nucleus"/>
    <property type="evidence" value="ECO:0007669"/>
    <property type="project" value="UniProtKB-SubCell"/>
</dbReference>
<gene>
    <name evidence="9" type="primary">LOC107430109</name>
</gene>
<dbReference type="GO" id="GO:0003677">
    <property type="term" value="F:DNA binding"/>
    <property type="evidence" value="ECO:0007669"/>
    <property type="project" value="UniProtKB-KW"/>
</dbReference>
<evidence type="ECO:0000259" key="7">
    <source>
        <dbReference type="PROSITE" id="PS51032"/>
    </source>
</evidence>
<dbReference type="InterPro" id="IPR001471">
    <property type="entry name" value="AP2/ERF_dom"/>
</dbReference>
<keyword evidence="5" id="KW-0539">Nucleus</keyword>
<feature type="region of interest" description="Disordered" evidence="6">
    <location>
        <begin position="1"/>
        <end position="31"/>
    </location>
</feature>
<dbReference type="PANTHER" id="PTHR31194:SF218">
    <property type="entry name" value="AP2_ERF DOMAIN-CONTAINING PROTEIN"/>
    <property type="match status" value="1"/>
</dbReference>
<comment type="subcellular location">
    <subcellularLocation>
        <location evidence="1">Nucleus</location>
    </subcellularLocation>
</comment>
<feature type="compositionally biased region" description="Low complexity" evidence="6">
    <location>
        <begin position="16"/>
        <end position="29"/>
    </location>
</feature>
<proteinExistence type="predicted"/>
<dbReference type="FunCoup" id="A0A6P4AGT0">
    <property type="interactions" value="293"/>
</dbReference>
<dbReference type="PROSITE" id="PS51032">
    <property type="entry name" value="AP2_ERF"/>
    <property type="match status" value="1"/>
</dbReference>
<evidence type="ECO:0000256" key="5">
    <source>
        <dbReference type="ARBA" id="ARBA00023242"/>
    </source>
</evidence>
<dbReference type="SUPFAM" id="SSF54171">
    <property type="entry name" value="DNA-binding domain"/>
    <property type="match status" value="1"/>
</dbReference>
<dbReference type="InParanoid" id="A0A6P4AGT0"/>
<keyword evidence="3" id="KW-0238">DNA-binding</keyword>
<dbReference type="PANTHER" id="PTHR31194">
    <property type="entry name" value="SHN SHINE , DNA BINDING / TRANSCRIPTION FACTOR"/>
    <property type="match status" value="1"/>
</dbReference>
<name>A0A6P4AGT0_ZIZJJ</name>
<dbReference type="RefSeq" id="XP_015896388.2">
    <property type="nucleotide sequence ID" value="XM_016040902.4"/>
</dbReference>
<dbReference type="Gene3D" id="3.30.730.10">
    <property type="entry name" value="AP2/ERF domain"/>
    <property type="match status" value="1"/>
</dbReference>
<feature type="region of interest" description="Disordered" evidence="6">
    <location>
        <begin position="196"/>
        <end position="224"/>
    </location>
</feature>
<dbReference type="Pfam" id="PF00847">
    <property type="entry name" value="AP2"/>
    <property type="match status" value="1"/>
</dbReference>
<keyword evidence="2" id="KW-0805">Transcription regulation</keyword>
<dbReference type="CDD" id="cd00018">
    <property type="entry name" value="AP2"/>
    <property type="match status" value="1"/>
</dbReference>
<dbReference type="PRINTS" id="PR00367">
    <property type="entry name" value="ETHRSPELEMNT"/>
</dbReference>
<dbReference type="GeneID" id="107430109"/>
<sequence length="356" mass="39405">MNRGPIKYTEHRNHTKLTASLPPSPTTTTNRNILLPEMVMRPPRIVRISVTDGDATDSSSDDDEQRGRVFVRRQRVKKFVNEIAIESCSSTENDGAGGVWRSSRSSRTCRKRFAGGGNTRITATHQSLKAPAKTAAKKFRGVRQRPWGKWAAEIRDPLRRVRVWLGTYDTAEEAAMVYDNAAIQLRGPDALTNFATPPHPPAKPSPEIKEPAVSSGYNSGDESHNNLCSPTSVLRCLSPSNEDSESQSPRAFPNFAEVQDIREDSSVSENFSEFSDYSSFETLIPNDIFDFRSSIPDFFEETRSLRDGGVLGDDFTDIFAAGSGFDFGFGGSKTWPADDYFQDIGDLFSSDPLVAL</sequence>
<evidence type="ECO:0000256" key="6">
    <source>
        <dbReference type="SAM" id="MobiDB-lite"/>
    </source>
</evidence>
<evidence type="ECO:0000256" key="1">
    <source>
        <dbReference type="ARBA" id="ARBA00004123"/>
    </source>
</evidence>
<reference evidence="9" key="1">
    <citation type="submission" date="2025-08" db="UniProtKB">
        <authorList>
            <consortium name="RefSeq"/>
        </authorList>
    </citation>
    <scope>IDENTIFICATION</scope>
    <source>
        <tissue evidence="9">Seedling</tissue>
    </source>
</reference>
<dbReference type="KEGG" id="zju:107430109"/>
<evidence type="ECO:0000313" key="8">
    <source>
        <dbReference type="Proteomes" id="UP001652623"/>
    </source>
</evidence>
<evidence type="ECO:0000256" key="4">
    <source>
        <dbReference type="ARBA" id="ARBA00023163"/>
    </source>
</evidence>
<dbReference type="GO" id="GO:0003700">
    <property type="term" value="F:DNA-binding transcription factor activity"/>
    <property type="evidence" value="ECO:0007669"/>
    <property type="project" value="InterPro"/>
</dbReference>
<feature type="domain" description="AP2/ERF" evidence="7">
    <location>
        <begin position="138"/>
        <end position="195"/>
    </location>
</feature>
<accession>A0A6P4AGT0</accession>
<dbReference type="SMART" id="SM00380">
    <property type="entry name" value="AP2"/>
    <property type="match status" value="1"/>
</dbReference>
<evidence type="ECO:0000313" key="9">
    <source>
        <dbReference type="RefSeq" id="XP_015896388.2"/>
    </source>
</evidence>
<evidence type="ECO:0000256" key="2">
    <source>
        <dbReference type="ARBA" id="ARBA00023015"/>
    </source>
</evidence>
<keyword evidence="4" id="KW-0804">Transcription</keyword>
<protein>
    <submittedName>
        <fullName evidence="9">Ethylene-responsive transcription factor CRF2</fullName>
    </submittedName>
</protein>
<feature type="compositionally biased region" description="Polar residues" evidence="6">
    <location>
        <begin position="215"/>
        <end position="224"/>
    </location>
</feature>
<evidence type="ECO:0000256" key="3">
    <source>
        <dbReference type="ARBA" id="ARBA00023125"/>
    </source>
</evidence>
<dbReference type="InterPro" id="IPR036955">
    <property type="entry name" value="AP2/ERF_dom_sf"/>
</dbReference>
<organism evidence="8 9">
    <name type="scientific">Ziziphus jujuba</name>
    <name type="common">Chinese jujube</name>
    <name type="synonym">Ziziphus sativa</name>
    <dbReference type="NCBI Taxonomy" id="326968"/>
    <lineage>
        <taxon>Eukaryota</taxon>
        <taxon>Viridiplantae</taxon>
        <taxon>Streptophyta</taxon>
        <taxon>Embryophyta</taxon>
        <taxon>Tracheophyta</taxon>
        <taxon>Spermatophyta</taxon>
        <taxon>Magnoliopsida</taxon>
        <taxon>eudicotyledons</taxon>
        <taxon>Gunneridae</taxon>
        <taxon>Pentapetalae</taxon>
        <taxon>rosids</taxon>
        <taxon>fabids</taxon>
        <taxon>Rosales</taxon>
        <taxon>Rhamnaceae</taxon>
        <taxon>Paliureae</taxon>
        <taxon>Ziziphus</taxon>
    </lineage>
</organism>
<dbReference type="InterPro" id="IPR050913">
    <property type="entry name" value="AP2/ERF_ERF"/>
</dbReference>
<dbReference type="InterPro" id="IPR016177">
    <property type="entry name" value="DNA-bd_dom_sf"/>
</dbReference>
<dbReference type="Proteomes" id="UP001652623">
    <property type="component" value="Chromosome 6"/>
</dbReference>
<dbReference type="AlphaFoldDB" id="A0A6P4AGT0"/>